<name>A0A2W0H3X1_9BACI</name>
<reference evidence="6 7" key="1">
    <citation type="submission" date="2017-10" db="EMBL/GenBank/DDBJ databases">
        <title>Bacillus sp. nov., a halophilic bacterium isolated from a Yangshapao Lake.</title>
        <authorList>
            <person name="Wang H."/>
        </authorList>
    </citation>
    <scope>NUCLEOTIDE SEQUENCE [LARGE SCALE GENOMIC DNA]</scope>
    <source>
        <strain evidence="6 7">YSP-3</strain>
    </source>
</reference>
<dbReference type="RefSeq" id="WP_110520296.1">
    <property type="nucleotide sequence ID" value="NZ_PDOF01000002.1"/>
</dbReference>
<keyword evidence="3" id="KW-0238">DNA-binding</keyword>
<dbReference type="EMBL" id="PDOF01000002">
    <property type="protein sequence ID" value="PYZ96524.1"/>
    <property type="molecule type" value="Genomic_DNA"/>
</dbReference>
<evidence type="ECO:0000256" key="4">
    <source>
        <dbReference type="ARBA" id="ARBA00023163"/>
    </source>
</evidence>
<evidence type="ECO:0000256" key="3">
    <source>
        <dbReference type="ARBA" id="ARBA00023125"/>
    </source>
</evidence>
<dbReference type="OrthoDB" id="9803735at2"/>
<dbReference type="Gene3D" id="1.10.10.10">
    <property type="entry name" value="Winged helix-like DNA-binding domain superfamily/Winged helix DNA-binding domain"/>
    <property type="match status" value="1"/>
</dbReference>
<dbReference type="Gene3D" id="3.40.190.290">
    <property type="match status" value="1"/>
</dbReference>
<dbReference type="Pfam" id="PF00126">
    <property type="entry name" value="HTH_1"/>
    <property type="match status" value="1"/>
</dbReference>
<dbReference type="SUPFAM" id="SSF53850">
    <property type="entry name" value="Periplasmic binding protein-like II"/>
    <property type="match status" value="1"/>
</dbReference>
<dbReference type="PRINTS" id="PR00039">
    <property type="entry name" value="HTHLYSR"/>
</dbReference>
<proteinExistence type="inferred from homology"/>
<organism evidence="6 7">
    <name type="scientific">Alteribacter lacisalsi</name>
    <dbReference type="NCBI Taxonomy" id="2045244"/>
    <lineage>
        <taxon>Bacteria</taxon>
        <taxon>Bacillati</taxon>
        <taxon>Bacillota</taxon>
        <taxon>Bacilli</taxon>
        <taxon>Bacillales</taxon>
        <taxon>Bacillaceae</taxon>
        <taxon>Alteribacter</taxon>
    </lineage>
</organism>
<dbReference type="FunFam" id="1.10.10.10:FF:000001">
    <property type="entry name" value="LysR family transcriptional regulator"/>
    <property type="match status" value="1"/>
</dbReference>
<feature type="domain" description="HTH lysR-type" evidence="5">
    <location>
        <begin position="1"/>
        <end position="58"/>
    </location>
</feature>
<dbReference type="InterPro" id="IPR005119">
    <property type="entry name" value="LysR_subst-bd"/>
</dbReference>
<evidence type="ECO:0000256" key="1">
    <source>
        <dbReference type="ARBA" id="ARBA00009437"/>
    </source>
</evidence>
<comment type="caution">
    <text evidence="6">The sequence shown here is derived from an EMBL/GenBank/DDBJ whole genome shotgun (WGS) entry which is preliminary data.</text>
</comment>
<dbReference type="GO" id="GO:0003677">
    <property type="term" value="F:DNA binding"/>
    <property type="evidence" value="ECO:0007669"/>
    <property type="project" value="UniProtKB-KW"/>
</dbReference>
<gene>
    <name evidence="6" type="ORF">CR205_12470</name>
</gene>
<dbReference type="AlphaFoldDB" id="A0A2W0H3X1"/>
<dbReference type="Proteomes" id="UP000248066">
    <property type="component" value="Unassembled WGS sequence"/>
</dbReference>
<dbReference type="GO" id="GO:0003700">
    <property type="term" value="F:DNA-binding transcription factor activity"/>
    <property type="evidence" value="ECO:0007669"/>
    <property type="project" value="InterPro"/>
</dbReference>
<keyword evidence="4" id="KW-0804">Transcription</keyword>
<dbReference type="Pfam" id="PF03466">
    <property type="entry name" value="LysR_substrate"/>
    <property type="match status" value="1"/>
</dbReference>
<accession>A0A2W0H3X1</accession>
<dbReference type="InterPro" id="IPR000847">
    <property type="entry name" value="LysR_HTH_N"/>
</dbReference>
<evidence type="ECO:0000313" key="6">
    <source>
        <dbReference type="EMBL" id="PYZ96524.1"/>
    </source>
</evidence>
<evidence type="ECO:0000256" key="2">
    <source>
        <dbReference type="ARBA" id="ARBA00023015"/>
    </source>
</evidence>
<evidence type="ECO:0000313" key="7">
    <source>
        <dbReference type="Proteomes" id="UP000248066"/>
    </source>
</evidence>
<evidence type="ECO:0000259" key="5">
    <source>
        <dbReference type="PROSITE" id="PS50931"/>
    </source>
</evidence>
<dbReference type="SUPFAM" id="SSF46785">
    <property type="entry name" value="Winged helix' DNA-binding domain"/>
    <property type="match status" value="1"/>
</dbReference>
<dbReference type="InterPro" id="IPR036388">
    <property type="entry name" value="WH-like_DNA-bd_sf"/>
</dbReference>
<keyword evidence="7" id="KW-1185">Reference proteome</keyword>
<dbReference type="PROSITE" id="PS50931">
    <property type="entry name" value="HTH_LYSR"/>
    <property type="match status" value="1"/>
</dbReference>
<dbReference type="GO" id="GO:0032993">
    <property type="term" value="C:protein-DNA complex"/>
    <property type="evidence" value="ECO:0007669"/>
    <property type="project" value="TreeGrafter"/>
</dbReference>
<dbReference type="PANTHER" id="PTHR30346">
    <property type="entry name" value="TRANSCRIPTIONAL DUAL REGULATOR HCAR-RELATED"/>
    <property type="match status" value="1"/>
</dbReference>
<sequence length="293" mass="33210">MDVKQLKYFYTIAEEGQITRAAKRLHMAQPPLSQQLKQLEAELDVQLFERHGRTMTLTQAGAFLFEKAERILLEMEEIRDEVKERDEGLKGRLAVGTVKSCFSMLPGRLGRFRESYPGVTFLLRDGDSFQIGELVKNRQVEVGIVRLPLPMKEFDHVQLADEAYVGVFHRDQVPEQTPEGGVRMEQFKGVPLLLLHRISGAGQYEMILEECRKHGFEPSVICECPDVTMLLSLVAKGVGATIVPVSTLDSFHPPELTAVPITDAHVRAKSAVIWLKQRHLSKQARRFVEEFDT</sequence>
<protein>
    <submittedName>
        <fullName evidence="6">LysR family transcriptional regulator</fullName>
    </submittedName>
</protein>
<keyword evidence="2" id="KW-0805">Transcription regulation</keyword>
<dbReference type="CDD" id="cd05466">
    <property type="entry name" value="PBP2_LTTR_substrate"/>
    <property type="match status" value="1"/>
</dbReference>
<comment type="similarity">
    <text evidence="1">Belongs to the LysR transcriptional regulatory family.</text>
</comment>
<dbReference type="InterPro" id="IPR036390">
    <property type="entry name" value="WH_DNA-bd_sf"/>
</dbReference>
<dbReference type="PANTHER" id="PTHR30346:SF28">
    <property type="entry name" value="HTH-TYPE TRANSCRIPTIONAL REGULATOR CYNR"/>
    <property type="match status" value="1"/>
</dbReference>